<evidence type="ECO:0000313" key="9">
    <source>
        <dbReference type="EMBL" id="MBA2874514.1"/>
    </source>
</evidence>
<reference evidence="9 10" key="1">
    <citation type="submission" date="2020-07" db="EMBL/GenBank/DDBJ databases">
        <title>Genomic Encyclopedia of Type Strains, Phase IV (KMG-IV): sequencing the most valuable type-strain genomes for metagenomic binning, comparative biology and taxonomic classification.</title>
        <authorList>
            <person name="Goeker M."/>
        </authorList>
    </citation>
    <scope>NUCLEOTIDE SEQUENCE [LARGE SCALE GENOMIC DNA]</scope>
    <source>
        <strain evidence="9 10">DSM 15730</strain>
    </source>
</reference>
<keyword evidence="10" id="KW-1185">Reference proteome</keyword>
<evidence type="ECO:0000313" key="10">
    <source>
        <dbReference type="Proteomes" id="UP000523087"/>
    </source>
</evidence>
<evidence type="ECO:0000256" key="2">
    <source>
        <dbReference type="ARBA" id="ARBA00022448"/>
    </source>
</evidence>
<evidence type="ECO:0000256" key="7">
    <source>
        <dbReference type="RuleBase" id="RU363032"/>
    </source>
</evidence>
<dbReference type="Gene3D" id="1.10.3720.10">
    <property type="entry name" value="MetI-like"/>
    <property type="match status" value="1"/>
</dbReference>
<dbReference type="InterPro" id="IPR035906">
    <property type="entry name" value="MetI-like_sf"/>
</dbReference>
<keyword evidence="9" id="KW-0762">Sugar transport</keyword>
<keyword evidence="3" id="KW-1003">Cell membrane</keyword>
<comment type="similarity">
    <text evidence="7">Belongs to the binding-protein-dependent transport system permease family.</text>
</comment>
<gene>
    <name evidence="9" type="ORF">HNR31_001284</name>
</gene>
<dbReference type="GO" id="GO:0005886">
    <property type="term" value="C:plasma membrane"/>
    <property type="evidence" value="ECO:0007669"/>
    <property type="project" value="UniProtKB-SubCell"/>
</dbReference>
<organism evidence="9 10">
    <name type="scientific">Thermaerobacillus caldiproteolyticus</name>
    <dbReference type="NCBI Taxonomy" id="247480"/>
    <lineage>
        <taxon>Bacteria</taxon>
        <taxon>Bacillati</taxon>
        <taxon>Bacillota</taxon>
        <taxon>Bacilli</taxon>
        <taxon>Bacillales</taxon>
        <taxon>Anoxybacillaceae</taxon>
        <taxon>Thermaerobacillus</taxon>
    </lineage>
</organism>
<feature type="transmembrane region" description="Helical" evidence="7">
    <location>
        <begin position="12"/>
        <end position="37"/>
    </location>
</feature>
<dbReference type="SUPFAM" id="SSF161098">
    <property type="entry name" value="MetI-like"/>
    <property type="match status" value="1"/>
</dbReference>
<evidence type="ECO:0000256" key="3">
    <source>
        <dbReference type="ARBA" id="ARBA00022475"/>
    </source>
</evidence>
<evidence type="ECO:0000256" key="4">
    <source>
        <dbReference type="ARBA" id="ARBA00022692"/>
    </source>
</evidence>
<dbReference type="EMBL" id="JACDUT010000003">
    <property type="protein sequence ID" value="MBA2874514.1"/>
    <property type="molecule type" value="Genomic_DNA"/>
</dbReference>
<dbReference type="Pfam" id="PF00528">
    <property type="entry name" value="BPD_transp_1"/>
    <property type="match status" value="1"/>
</dbReference>
<dbReference type="Proteomes" id="UP000523087">
    <property type="component" value="Unassembled WGS sequence"/>
</dbReference>
<feature type="transmembrane region" description="Helical" evidence="7">
    <location>
        <begin position="203"/>
        <end position="222"/>
    </location>
</feature>
<dbReference type="RefSeq" id="WP_181555420.1">
    <property type="nucleotide sequence ID" value="NZ_CP064060.1"/>
</dbReference>
<evidence type="ECO:0000259" key="8">
    <source>
        <dbReference type="PROSITE" id="PS50928"/>
    </source>
</evidence>
<feature type="transmembrane region" description="Helical" evidence="7">
    <location>
        <begin position="152"/>
        <end position="174"/>
    </location>
</feature>
<keyword evidence="5 7" id="KW-1133">Transmembrane helix</keyword>
<proteinExistence type="inferred from homology"/>
<comment type="subcellular location">
    <subcellularLocation>
        <location evidence="1 7">Cell membrane</location>
        <topology evidence="1 7">Multi-pass membrane protein</topology>
    </subcellularLocation>
</comment>
<evidence type="ECO:0000256" key="1">
    <source>
        <dbReference type="ARBA" id="ARBA00004651"/>
    </source>
</evidence>
<keyword evidence="2 7" id="KW-0813">Transport</keyword>
<sequence length="337" mass="38184">MKKLLKKYEGLLFISPWILGFFIFTLFPISFAFYIGFTDWNSFTAPKFIGLDNYINLFKDPNFLNSLKVTALYAIFAIPLGIISSLTIAAIVNVKVKGIYLFRTALYLPAVVSGVSIALLWRWILDPDYGLINLLLSYIGISGPNWLGDPSWVLPSYVMMAIWGAGGGMLTYLAGLQDIPRSLYESAEIDGANWWHKFRHITLPMLSPVIFYNLVMGIIGSFRKFNDAYIIGGAENQGKFYMVYLYENAFNFYKMGYATAMAWVLFVIILLLTLLVFKTSPLWVYYAGEIQSSKSKKKKTFEKNVFKGYEINRLKGAEINGLKGSEMNRLKGTEING</sequence>
<dbReference type="SUPFAM" id="SSF160964">
    <property type="entry name" value="MalF N-terminal region-like"/>
    <property type="match status" value="1"/>
</dbReference>
<dbReference type="GO" id="GO:0055085">
    <property type="term" value="P:transmembrane transport"/>
    <property type="evidence" value="ECO:0007669"/>
    <property type="project" value="InterPro"/>
</dbReference>
<accession>A0A7V9Z5N4</accession>
<feature type="domain" description="ABC transmembrane type-1" evidence="8">
    <location>
        <begin position="63"/>
        <end position="276"/>
    </location>
</feature>
<dbReference type="CDD" id="cd06261">
    <property type="entry name" value="TM_PBP2"/>
    <property type="match status" value="1"/>
</dbReference>
<dbReference type="InterPro" id="IPR051393">
    <property type="entry name" value="ABC_transporter_permease"/>
</dbReference>
<name>A0A7V9Z5N4_9BACL</name>
<comment type="caution">
    <text evidence="9">The sequence shown here is derived from an EMBL/GenBank/DDBJ whole genome shotgun (WGS) entry which is preliminary data.</text>
</comment>
<evidence type="ECO:0000256" key="5">
    <source>
        <dbReference type="ARBA" id="ARBA00022989"/>
    </source>
</evidence>
<dbReference type="InterPro" id="IPR000515">
    <property type="entry name" value="MetI-like"/>
</dbReference>
<dbReference type="AlphaFoldDB" id="A0A7V9Z5N4"/>
<dbReference type="PROSITE" id="PS50928">
    <property type="entry name" value="ABC_TM1"/>
    <property type="match status" value="1"/>
</dbReference>
<protein>
    <submittedName>
        <fullName evidence="9">Multiple sugar transport system permease protein</fullName>
    </submittedName>
</protein>
<feature type="transmembrane region" description="Helical" evidence="7">
    <location>
        <begin position="104"/>
        <end position="124"/>
    </location>
</feature>
<feature type="transmembrane region" description="Helical" evidence="7">
    <location>
        <begin position="71"/>
        <end position="92"/>
    </location>
</feature>
<evidence type="ECO:0000256" key="6">
    <source>
        <dbReference type="ARBA" id="ARBA00023136"/>
    </source>
</evidence>
<dbReference type="PANTHER" id="PTHR30193">
    <property type="entry name" value="ABC TRANSPORTER PERMEASE PROTEIN"/>
    <property type="match status" value="1"/>
</dbReference>
<feature type="transmembrane region" description="Helical" evidence="7">
    <location>
        <begin position="255"/>
        <end position="277"/>
    </location>
</feature>
<keyword evidence="6 7" id="KW-0472">Membrane</keyword>
<dbReference type="PANTHER" id="PTHR30193:SF1">
    <property type="entry name" value="ABC TRANSPORTER PERMEASE PROTEIN YESP-RELATED"/>
    <property type="match status" value="1"/>
</dbReference>
<keyword evidence="4 7" id="KW-0812">Transmembrane</keyword>